<gene>
    <name evidence="2" type="ORF">C6P98_16120</name>
</gene>
<dbReference type="AlphaFoldDB" id="A0A8E2RWR6"/>
<feature type="compositionally biased region" description="Low complexity" evidence="1">
    <location>
        <begin position="62"/>
        <end position="71"/>
    </location>
</feature>
<dbReference type="EMBL" id="PVFZ01000043">
    <property type="protein sequence ID" value="PRF22435.1"/>
    <property type="molecule type" value="Genomic_DNA"/>
</dbReference>
<dbReference type="Proteomes" id="UP000237686">
    <property type="component" value="Unassembled WGS sequence"/>
</dbReference>
<comment type="caution">
    <text evidence="2">The sequence shown here is derived from an EMBL/GenBank/DDBJ whole genome shotgun (WGS) entry which is preliminary data.</text>
</comment>
<sequence length="93" mass="10171">MGDRTSAKFSFFLLSLRSPQRNVTLFSHFKYRERALVVTHGRTAHHGADRRSRRVGADPAASRTGASSSRIDSSDADRQTKPAGAADAPNDSR</sequence>
<accession>A0A8E2RWR6</accession>
<feature type="region of interest" description="Disordered" evidence="1">
    <location>
        <begin position="40"/>
        <end position="93"/>
    </location>
</feature>
<proteinExistence type="predicted"/>
<reference evidence="2 3" key="1">
    <citation type="submission" date="2018-03" db="EMBL/GenBank/DDBJ databases">
        <authorList>
            <person name="Nguyen K."/>
            <person name="Fouts D."/>
            <person name="Sutton G."/>
        </authorList>
    </citation>
    <scope>NUCLEOTIDE SEQUENCE [LARGE SCALE GENOMIC DNA]</scope>
    <source>
        <strain evidence="2 3">AU17135</strain>
    </source>
</reference>
<evidence type="ECO:0000256" key="1">
    <source>
        <dbReference type="SAM" id="MobiDB-lite"/>
    </source>
</evidence>
<evidence type="ECO:0000313" key="3">
    <source>
        <dbReference type="Proteomes" id="UP000237686"/>
    </source>
</evidence>
<evidence type="ECO:0000313" key="2">
    <source>
        <dbReference type="EMBL" id="PRF22435.1"/>
    </source>
</evidence>
<protein>
    <submittedName>
        <fullName evidence="2">Uncharacterized protein</fullName>
    </submittedName>
</protein>
<name>A0A8E2RWR6_9BURK</name>
<organism evidence="2 3">
    <name type="scientific">Burkholderia multivorans</name>
    <dbReference type="NCBI Taxonomy" id="87883"/>
    <lineage>
        <taxon>Bacteria</taxon>
        <taxon>Pseudomonadati</taxon>
        <taxon>Pseudomonadota</taxon>
        <taxon>Betaproteobacteria</taxon>
        <taxon>Burkholderiales</taxon>
        <taxon>Burkholderiaceae</taxon>
        <taxon>Burkholderia</taxon>
        <taxon>Burkholderia cepacia complex</taxon>
    </lineage>
</organism>